<accession>A0A0N4UKT3</accession>
<evidence type="ECO:0000313" key="2">
    <source>
        <dbReference type="Proteomes" id="UP000038040"/>
    </source>
</evidence>
<evidence type="ECO:0000313" key="1">
    <source>
        <dbReference type="EMBL" id="VDN52396.1"/>
    </source>
</evidence>
<keyword evidence="3" id="KW-1185">Reference proteome</keyword>
<dbReference type="EMBL" id="UYYG01000057">
    <property type="protein sequence ID" value="VDN52396.1"/>
    <property type="molecule type" value="Genomic_DNA"/>
</dbReference>
<dbReference type="Proteomes" id="UP000038040">
    <property type="component" value="Unplaced"/>
</dbReference>
<protein>
    <submittedName>
        <fullName evidence="4">Ovule protein</fullName>
    </submittedName>
</protein>
<organism evidence="2 4">
    <name type="scientific">Dracunculus medinensis</name>
    <name type="common">Guinea worm</name>
    <dbReference type="NCBI Taxonomy" id="318479"/>
    <lineage>
        <taxon>Eukaryota</taxon>
        <taxon>Metazoa</taxon>
        <taxon>Ecdysozoa</taxon>
        <taxon>Nematoda</taxon>
        <taxon>Chromadorea</taxon>
        <taxon>Rhabditida</taxon>
        <taxon>Spirurina</taxon>
        <taxon>Dracunculoidea</taxon>
        <taxon>Dracunculidae</taxon>
        <taxon>Dracunculus</taxon>
    </lineage>
</organism>
<dbReference type="AlphaFoldDB" id="A0A0N4UKT3"/>
<evidence type="ECO:0000313" key="3">
    <source>
        <dbReference type="Proteomes" id="UP000274756"/>
    </source>
</evidence>
<reference evidence="4" key="1">
    <citation type="submission" date="2017-02" db="UniProtKB">
        <authorList>
            <consortium name="WormBaseParasite"/>
        </authorList>
    </citation>
    <scope>IDENTIFICATION</scope>
</reference>
<dbReference type="WBParaSite" id="DME_0000836301-mRNA-1">
    <property type="protein sequence ID" value="DME_0000836301-mRNA-1"/>
    <property type="gene ID" value="DME_0000836301"/>
</dbReference>
<gene>
    <name evidence="1" type="ORF">DME_LOCUS2369</name>
</gene>
<name>A0A0N4UKT3_DRAME</name>
<proteinExistence type="predicted"/>
<reference evidence="1 3" key="2">
    <citation type="submission" date="2018-11" db="EMBL/GenBank/DDBJ databases">
        <authorList>
            <consortium name="Pathogen Informatics"/>
        </authorList>
    </citation>
    <scope>NUCLEOTIDE SEQUENCE [LARGE SCALE GENOMIC DNA]</scope>
</reference>
<evidence type="ECO:0000313" key="4">
    <source>
        <dbReference type="WBParaSite" id="DME_0000836301-mRNA-1"/>
    </source>
</evidence>
<sequence length="93" mass="10340">MSQIHPFQARAELHHECIRSNSLLPNHSTFFQQPLLSDGLPQLPMGKSGHPIISLCDDSLMSKSNRLFVASSQSKAIQSISTGHHKLSIVFYI</sequence>
<dbReference type="Proteomes" id="UP000274756">
    <property type="component" value="Unassembled WGS sequence"/>
</dbReference>